<reference evidence="4 5" key="1">
    <citation type="submission" date="2021-10" db="EMBL/GenBank/DDBJ databases">
        <title>Anaerobic single-cell dispensing facilitates the cultivation of human gut bacteria.</title>
        <authorList>
            <person name="Afrizal A."/>
        </authorList>
    </citation>
    <scope>NUCLEOTIDE SEQUENCE [LARGE SCALE GENOMIC DNA]</scope>
    <source>
        <strain evidence="4 5">CLA-AA-H270</strain>
    </source>
</reference>
<organism evidence="4 5">
    <name type="scientific">Agathobaculum butyriciproducens</name>
    <dbReference type="NCBI Taxonomy" id="1628085"/>
    <lineage>
        <taxon>Bacteria</taxon>
        <taxon>Bacillati</taxon>
        <taxon>Bacillota</taxon>
        <taxon>Clostridia</taxon>
        <taxon>Eubacteriales</taxon>
        <taxon>Butyricicoccaceae</taxon>
        <taxon>Agathobaculum</taxon>
    </lineage>
</organism>
<accession>A0AAW4W0V7</accession>
<dbReference type="InterPro" id="IPR001119">
    <property type="entry name" value="SLH_dom"/>
</dbReference>
<feature type="domain" description="SLH" evidence="3">
    <location>
        <begin position="89"/>
        <end position="152"/>
    </location>
</feature>
<keyword evidence="1" id="KW-0677">Repeat</keyword>
<dbReference type="GeneID" id="98660787"/>
<dbReference type="EMBL" id="JAJEPX010000010">
    <property type="protein sequence ID" value="MCC2176492.1"/>
    <property type="molecule type" value="Genomic_DNA"/>
</dbReference>
<evidence type="ECO:0000259" key="3">
    <source>
        <dbReference type="PROSITE" id="PS51272"/>
    </source>
</evidence>
<dbReference type="PROSITE" id="PS51272">
    <property type="entry name" value="SLH"/>
    <property type="match status" value="2"/>
</dbReference>
<evidence type="ECO:0000313" key="4">
    <source>
        <dbReference type="EMBL" id="MCC2176492.1"/>
    </source>
</evidence>
<dbReference type="Proteomes" id="UP001298753">
    <property type="component" value="Unassembled WGS sequence"/>
</dbReference>
<protein>
    <submittedName>
        <fullName evidence="4">S-layer homology domain-containing protein</fullName>
    </submittedName>
</protein>
<dbReference type="AlphaFoldDB" id="A0AAW4W0V7"/>
<dbReference type="RefSeq" id="WP_227600421.1">
    <property type="nucleotide sequence ID" value="NZ_JAJEPX010000010.1"/>
</dbReference>
<comment type="caution">
    <text evidence="4">The sequence shown here is derived from an EMBL/GenBank/DDBJ whole genome shotgun (WGS) entry which is preliminary data.</text>
</comment>
<feature type="chain" id="PRO_5043733624" evidence="2">
    <location>
        <begin position="28"/>
        <end position="862"/>
    </location>
</feature>
<keyword evidence="5" id="KW-1185">Reference proteome</keyword>
<dbReference type="Pfam" id="PF00395">
    <property type="entry name" value="SLH"/>
    <property type="match status" value="2"/>
</dbReference>
<evidence type="ECO:0000313" key="5">
    <source>
        <dbReference type="Proteomes" id="UP001298753"/>
    </source>
</evidence>
<feature type="domain" description="SLH" evidence="3">
    <location>
        <begin position="24"/>
        <end position="88"/>
    </location>
</feature>
<evidence type="ECO:0000256" key="1">
    <source>
        <dbReference type="ARBA" id="ARBA00022737"/>
    </source>
</evidence>
<proteinExistence type="predicted"/>
<gene>
    <name evidence="4" type="ORF">LKD22_05015</name>
</gene>
<feature type="signal peptide" evidence="2">
    <location>
        <begin position="1"/>
        <end position="27"/>
    </location>
</feature>
<keyword evidence="2" id="KW-0732">Signal</keyword>
<sequence>MIFTCHLKKVLALVLAFACAFTMFAGAAFTDQADIKVDSDVVDTLVSLGIVEGFEDGSFQPNATVTRAQMAKMIYVLRTGNSDASAYNDDKTSFTDIGTHWARGYIKYCQSLGIIAGKSNTKFCPNDKVTAQEAAKMLLVTIGYNAEKAGLVGSTWASKTNALADEAGLLDDVNTSFTAACPRQYAAQLIYNAIDAKTVVLRDGEYTDQTAMGVDNKTVGEKYMGLKKTVGTLETFAKTSGKDTYEMTISNVNNTESTDGKDAVKTFTKVKKDYTSYKYNTVKVLYKAKDDVYGVFATSDNSSVTGVLADLKMDNGKAKLDGTKYDLAKAANTAVYVDGDYKIGQDINTWVTANAEGNTTYEKGSKVELLATDGSSDYSILNVTTYKVEKVTYVGKDYVTLNKSGKCDEDDFNYYSDIKKDDYVVVSDKGNYADKKGLIEKAEVVEGKIDSTKTNSTGKIKKVQIGDNWYSTNVAKTGDSALKLGSSVKLMLVNGYIYEIDKVTTAASDIALMVEAGSTNAAVSSKYEARLIFADGTDKVVEIKKYWEDDSTKHPTAISLKISDKPVLVTYDVSKDVYTLTEISKADTAGYDQYVDMGAATIDGSATGTVYSTSSDTTLSKLYFESTGIVFVRQDAGAKNDDPSFKVVSGKTASNWDVKNKKVNIKAVADVSNRNVYAQAAVVDFGTNKTSGSSDTTYAVALDSSYTGKTSGTTYTYVKAWNGTEEKVYKYEGTDVTLKAGDVFEYSADGEDTVDIDKCETVSGKSVFGTAKVEKYDEGTGDIVLNGVSVVSDKSKIDSKDTVVLYVDSEAGEGVGSGEIRQANAYNGSNDKNVENVAVYSENGEDQITVLVVDVNNDYTKW</sequence>
<name>A0AAW4W0V7_9FIRM</name>
<evidence type="ECO:0000256" key="2">
    <source>
        <dbReference type="SAM" id="SignalP"/>
    </source>
</evidence>